<comment type="caution">
    <text evidence="1">The sequence shown here is derived from an EMBL/GenBank/DDBJ whole genome shotgun (WGS) entry which is preliminary data.</text>
</comment>
<name>A0A699VPM7_TANCI</name>
<dbReference type="EMBL" id="BKCJ011453645">
    <property type="protein sequence ID" value="GFD35021.1"/>
    <property type="molecule type" value="Genomic_DNA"/>
</dbReference>
<evidence type="ECO:0000313" key="1">
    <source>
        <dbReference type="EMBL" id="GFD35021.1"/>
    </source>
</evidence>
<proteinExistence type="predicted"/>
<gene>
    <name evidence="1" type="ORF">Tci_906990</name>
</gene>
<dbReference type="AlphaFoldDB" id="A0A699VPM7"/>
<protein>
    <submittedName>
        <fullName evidence="1">Uncharacterized protein</fullName>
    </submittedName>
</protein>
<sequence length="67" mass="7542">MIYTSCIKQFWTSAKVKTVNEDIRLQALVDGKNVNETSIRRDLRLDEAEGTGCLPNVAIFEELARIG</sequence>
<accession>A0A699VPM7</accession>
<organism evidence="1">
    <name type="scientific">Tanacetum cinerariifolium</name>
    <name type="common">Dalmatian daisy</name>
    <name type="synonym">Chrysanthemum cinerariifolium</name>
    <dbReference type="NCBI Taxonomy" id="118510"/>
    <lineage>
        <taxon>Eukaryota</taxon>
        <taxon>Viridiplantae</taxon>
        <taxon>Streptophyta</taxon>
        <taxon>Embryophyta</taxon>
        <taxon>Tracheophyta</taxon>
        <taxon>Spermatophyta</taxon>
        <taxon>Magnoliopsida</taxon>
        <taxon>eudicotyledons</taxon>
        <taxon>Gunneridae</taxon>
        <taxon>Pentapetalae</taxon>
        <taxon>asterids</taxon>
        <taxon>campanulids</taxon>
        <taxon>Asterales</taxon>
        <taxon>Asteraceae</taxon>
        <taxon>Asteroideae</taxon>
        <taxon>Anthemideae</taxon>
        <taxon>Anthemidinae</taxon>
        <taxon>Tanacetum</taxon>
    </lineage>
</organism>
<reference evidence="1" key="1">
    <citation type="journal article" date="2019" name="Sci. Rep.">
        <title>Draft genome of Tanacetum cinerariifolium, the natural source of mosquito coil.</title>
        <authorList>
            <person name="Yamashiro T."/>
            <person name="Shiraishi A."/>
            <person name="Satake H."/>
            <person name="Nakayama K."/>
        </authorList>
    </citation>
    <scope>NUCLEOTIDE SEQUENCE</scope>
</reference>
<feature type="non-terminal residue" evidence="1">
    <location>
        <position position="67"/>
    </location>
</feature>